<organism evidence="2 3">
    <name type="scientific">Candidatus Segetimicrobium genomatis</name>
    <dbReference type="NCBI Taxonomy" id="2569760"/>
    <lineage>
        <taxon>Bacteria</taxon>
        <taxon>Bacillati</taxon>
        <taxon>Candidatus Sysuimicrobiota</taxon>
        <taxon>Candidatus Sysuimicrobiia</taxon>
        <taxon>Candidatus Sysuimicrobiales</taxon>
        <taxon>Candidatus Segetimicrobiaceae</taxon>
        <taxon>Candidatus Segetimicrobium</taxon>
    </lineage>
</organism>
<dbReference type="AlphaFoldDB" id="A0A537J0V7"/>
<dbReference type="InterPro" id="IPR000595">
    <property type="entry name" value="cNMP-bd_dom"/>
</dbReference>
<dbReference type="GO" id="GO:0005829">
    <property type="term" value="C:cytosol"/>
    <property type="evidence" value="ECO:0007669"/>
    <property type="project" value="TreeGrafter"/>
</dbReference>
<dbReference type="PANTHER" id="PTHR11635">
    <property type="entry name" value="CAMP-DEPENDENT PROTEIN KINASE REGULATORY CHAIN"/>
    <property type="match status" value="1"/>
</dbReference>
<dbReference type="PANTHER" id="PTHR11635:SF152">
    <property type="entry name" value="CAMP-DEPENDENT PROTEIN KINASE TYPE I REGULATORY SUBUNIT-RELATED"/>
    <property type="match status" value="1"/>
</dbReference>
<dbReference type="InterPro" id="IPR018488">
    <property type="entry name" value="cNMP-bd_CS"/>
</dbReference>
<comment type="caution">
    <text evidence="2">The sequence shown here is derived from an EMBL/GenBank/DDBJ whole genome shotgun (WGS) entry which is preliminary data.</text>
</comment>
<dbReference type="SMART" id="SM00100">
    <property type="entry name" value="cNMP"/>
    <property type="match status" value="1"/>
</dbReference>
<dbReference type="Pfam" id="PF00027">
    <property type="entry name" value="cNMP_binding"/>
    <property type="match status" value="1"/>
</dbReference>
<dbReference type="GO" id="GO:0005952">
    <property type="term" value="C:cAMP-dependent protein kinase complex"/>
    <property type="evidence" value="ECO:0007669"/>
    <property type="project" value="InterPro"/>
</dbReference>
<protein>
    <submittedName>
        <fullName evidence="2">Cyclic nucleotide-binding domain-containing protein</fullName>
    </submittedName>
</protein>
<reference evidence="2 3" key="1">
    <citation type="journal article" date="2019" name="Nat. Microbiol.">
        <title>Mediterranean grassland soil C-N compound turnover is dependent on rainfall and depth, and is mediated by genomically divergent microorganisms.</title>
        <authorList>
            <person name="Diamond S."/>
            <person name="Andeer P.F."/>
            <person name="Li Z."/>
            <person name="Crits-Christoph A."/>
            <person name="Burstein D."/>
            <person name="Anantharaman K."/>
            <person name="Lane K.R."/>
            <person name="Thomas B.C."/>
            <person name="Pan C."/>
            <person name="Northen T.R."/>
            <person name="Banfield J.F."/>
        </authorList>
    </citation>
    <scope>NUCLEOTIDE SEQUENCE [LARGE SCALE GENOMIC DNA]</scope>
    <source>
        <strain evidence="2">NP_8</strain>
    </source>
</reference>
<dbReference type="InterPro" id="IPR018490">
    <property type="entry name" value="cNMP-bd_dom_sf"/>
</dbReference>
<dbReference type="Proteomes" id="UP000318834">
    <property type="component" value="Unassembled WGS sequence"/>
</dbReference>
<dbReference type="PROSITE" id="PS00888">
    <property type="entry name" value="CNMP_BINDING_1"/>
    <property type="match status" value="1"/>
</dbReference>
<dbReference type="PRINTS" id="PR00103">
    <property type="entry name" value="CAMPKINASE"/>
</dbReference>
<name>A0A537J0V7_9BACT</name>
<evidence type="ECO:0000259" key="1">
    <source>
        <dbReference type="PROSITE" id="PS50042"/>
    </source>
</evidence>
<dbReference type="SUPFAM" id="SSF51206">
    <property type="entry name" value="cAMP-binding domain-like"/>
    <property type="match status" value="1"/>
</dbReference>
<dbReference type="PROSITE" id="PS00889">
    <property type="entry name" value="CNMP_BINDING_2"/>
    <property type="match status" value="1"/>
</dbReference>
<dbReference type="CDD" id="cd00038">
    <property type="entry name" value="CAP_ED"/>
    <property type="match status" value="1"/>
</dbReference>
<dbReference type="EMBL" id="VBAP01000015">
    <property type="protein sequence ID" value="TMI76646.1"/>
    <property type="molecule type" value="Genomic_DNA"/>
</dbReference>
<dbReference type="InterPro" id="IPR050503">
    <property type="entry name" value="cAMP-dep_PK_reg_su-like"/>
</dbReference>
<dbReference type="InterPro" id="IPR014710">
    <property type="entry name" value="RmlC-like_jellyroll"/>
</dbReference>
<proteinExistence type="predicted"/>
<evidence type="ECO:0000313" key="2">
    <source>
        <dbReference type="EMBL" id="TMI76646.1"/>
    </source>
</evidence>
<gene>
    <name evidence="2" type="ORF">E6H05_03085</name>
</gene>
<dbReference type="PROSITE" id="PS50042">
    <property type="entry name" value="CNMP_BINDING_3"/>
    <property type="match status" value="1"/>
</dbReference>
<evidence type="ECO:0000313" key="3">
    <source>
        <dbReference type="Proteomes" id="UP000318834"/>
    </source>
</evidence>
<sequence>MADAAATLAYLKKVPIFRALPARELEFISRSVKERVYEPGAAIVKQGEPGVGFFLIAEGRVEVAHDGHRIRDMGAGEFFGEMALMEERIRTATVTAKERTRCLQLVRWDFRALLKENPDLAVKMLEVIVQRLREHPLTHESD</sequence>
<dbReference type="Gene3D" id="2.60.120.10">
    <property type="entry name" value="Jelly Rolls"/>
    <property type="match status" value="1"/>
</dbReference>
<accession>A0A537J0V7</accession>
<feature type="domain" description="Cyclic nucleotide-binding" evidence="1">
    <location>
        <begin position="16"/>
        <end position="131"/>
    </location>
</feature>